<dbReference type="GO" id="GO:0006270">
    <property type="term" value="P:DNA replication initiation"/>
    <property type="evidence" value="ECO:0007669"/>
    <property type="project" value="TreeGrafter"/>
</dbReference>
<comment type="caution">
    <text evidence="11">The sequence shown here is derived from an EMBL/GenBank/DDBJ whole genome shotgun (WGS) entry which is preliminary data.</text>
</comment>
<keyword evidence="5" id="KW-0539">Nucleus</keyword>
<dbReference type="PANTHER" id="PTHR23061:SF12">
    <property type="entry name" value="DNA POLYMERASE ALPHA SUBUNIT B"/>
    <property type="match status" value="1"/>
</dbReference>
<dbReference type="GO" id="GO:0003677">
    <property type="term" value="F:DNA binding"/>
    <property type="evidence" value="ECO:0007669"/>
    <property type="project" value="InterPro"/>
</dbReference>
<evidence type="ECO:0000259" key="8">
    <source>
        <dbReference type="Pfam" id="PF04042"/>
    </source>
</evidence>
<dbReference type="InterPro" id="IPR054300">
    <property type="entry name" value="OB_DPOA2"/>
</dbReference>
<evidence type="ECO:0000313" key="11">
    <source>
        <dbReference type="EMBL" id="KAK4884799.1"/>
    </source>
</evidence>
<reference evidence="12" key="1">
    <citation type="submission" date="2023-01" db="EMBL/GenBank/DDBJ databases">
        <title>Key to firefly adult light organ development and bioluminescence: homeobox transcription factors regulate luciferase expression and transportation to peroxisome.</title>
        <authorList>
            <person name="Fu X."/>
        </authorList>
    </citation>
    <scope>NUCLEOTIDE SEQUENCE [LARGE SCALE GENOMIC DNA]</scope>
</reference>
<evidence type="ECO:0000256" key="7">
    <source>
        <dbReference type="SAM" id="Phobius"/>
    </source>
</evidence>
<dbReference type="AlphaFoldDB" id="A0AAN7PFP2"/>
<evidence type="ECO:0000256" key="6">
    <source>
        <dbReference type="SAM" id="MobiDB-lite"/>
    </source>
</evidence>
<feature type="domain" description="DNA polymerase alpha/delta/epsilon subunit B" evidence="8">
    <location>
        <begin position="331"/>
        <end position="533"/>
    </location>
</feature>
<feature type="domain" description="DNA polymerase alpha subunit B OB" evidence="10">
    <location>
        <begin position="218"/>
        <end position="310"/>
    </location>
</feature>
<dbReference type="InterPro" id="IPR043034">
    <property type="entry name" value="DNA_pol_alpha_B_N_sf"/>
</dbReference>
<dbReference type="PANTHER" id="PTHR23061">
    <property type="entry name" value="DNA POLYMERASE 2 ALPHA 70 KDA SUBUNIT"/>
    <property type="match status" value="1"/>
</dbReference>
<evidence type="ECO:0000256" key="5">
    <source>
        <dbReference type="ARBA" id="ARBA00023242"/>
    </source>
</evidence>
<evidence type="ECO:0000259" key="10">
    <source>
        <dbReference type="Pfam" id="PF22062"/>
    </source>
</evidence>
<protein>
    <recommendedName>
        <fullName evidence="3">DNA polymerase alpha subunit B</fullName>
    </recommendedName>
</protein>
<comment type="subcellular location">
    <subcellularLocation>
        <location evidence="1">Nucleus</location>
    </subcellularLocation>
</comment>
<keyword evidence="4" id="KW-0235">DNA replication</keyword>
<proteinExistence type="inferred from homology"/>
<dbReference type="Pfam" id="PF22062">
    <property type="entry name" value="OB_DPOA2"/>
    <property type="match status" value="1"/>
</dbReference>
<dbReference type="Proteomes" id="UP001353858">
    <property type="component" value="Unassembled WGS sequence"/>
</dbReference>
<evidence type="ECO:0000313" key="12">
    <source>
        <dbReference type="Proteomes" id="UP001353858"/>
    </source>
</evidence>
<feature type="compositionally biased region" description="Basic and acidic residues" evidence="6">
    <location>
        <begin position="122"/>
        <end position="131"/>
    </location>
</feature>
<evidence type="ECO:0000256" key="2">
    <source>
        <dbReference type="ARBA" id="ARBA00007299"/>
    </source>
</evidence>
<organism evidence="11 12">
    <name type="scientific">Aquatica leii</name>
    <dbReference type="NCBI Taxonomy" id="1421715"/>
    <lineage>
        <taxon>Eukaryota</taxon>
        <taxon>Metazoa</taxon>
        <taxon>Ecdysozoa</taxon>
        <taxon>Arthropoda</taxon>
        <taxon>Hexapoda</taxon>
        <taxon>Insecta</taxon>
        <taxon>Pterygota</taxon>
        <taxon>Neoptera</taxon>
        <taxon>Endopterygota</taxon>
        <taxon>Coleoptera</taxon>
        <taxon>Polyphaga</taxon>
        <taxon>Elateriformia</taxon>
        <taxon>Elateroidea</taxon>
        <taxon>Lampyridae</taxon>
        <taxon>Luciolinae</taxon>
        <taxon>Aquatica</taxon>
    </lineage>
</organism>
<keyword evidence="7" id="KW-0472">Membrane</keyword>
<keyword evidence="12" id="KW-1185">Reference proteome</keyword>
<dbReference type="Gene3D" id="3.60.21.60">
    <property type="match status" value="2"/>
</dbReference>
<dbReference type="InterPro" id="IPR013627">
    <property type="entry name" value="Pol_alpha_B_N"/>
</dbReference>
<keyword evidence="7" id="KW-1133">Transmembrane helix</keyword>
<feature type="transmembrane region" description="Helical" evidence="7">
    <location>
        <begin position="618"/>
        <end position="638"/>
    </location>
</feature>
<dbReference type="GO" id="GO:0005658">
    <property type="term" value="C:alpha DNA polymerase:primase complex"/>
    <property type="evidence" value="ECO:0007669"/>
    <property type="project" value="TreeGrafter"/>
</dbReference>
<evidence type="ECO:0000256" key="4">
    <source>
        <dbReference type="ARBA" id="ARBA00022705"/>
    </source>
</evidence>
<gene>
    <name evidence="11" type="ORF">RN001_001070</name>
</gene>
<accession>A0AAN7PFP2</accession>
<evidence type="ECO:0000259" key="9">
    <source>
        <dbReference type="Pfam" id="PF08418"/>
    </source>
</evidence>
<dbReference type="InterPro" id="IPR007185">
    <property type="entry name" value="DNA_pol_a/d/e_bsu"/>
</dbReference>
<comment type="similarity">
    <text evidence="2">Belongs to the DNA polymerase alpha subunit B family.</text>
</comment>
<feature type="domain" description="DNA polymerase alpha subunit B N-terminal" evidence="9">
    <location>
        <begin position="5"/>
        <end position="70"/>
    </location>
</feature>
<name>A0AAN7PFP2_9COLE</name>
<dbReference type="InterPro" id="IPR016722">
    <property type="entry name" value="DNA_pol_alpha_bsu"/>
</dbReference>
<dbReference type="Pfam" id="PF04042">
    <property type="entry name" value="DNA_pol_E_B"/>
    <property type="match status" value="1"/>
</dbReference>
<sequence>MNLQEELKTSFKIYDNITDKILEKCEELCLTYSLSAEDLADQWGAYSISNLNSSIPTLEGLEFMERKEFKQNKDNSFSNQTSGTPKSVQKVVDTYEEQDSHLLSTNLSSTPKSTRTSAKRSRSPDQSDFQKESFSLESSLTSTPSTHDFNHRTNSGKVELSYGIQNLLSKATFRRTEVLENEISIRSCLEDNLSCDVRYMYNVMSTKVSNLNSLTEWIGKYLINKFELGEAVGFSKASGLVTTYGRICSDTLGKLHPSTVLLEGSQDLSHGNTITLNLTKVPSYAIFPGQIVAVQGFNPNGTNFVTQKLYSDASVNSTTKSKSTLNKPLQVVVGVGPFTLSNNLSYQPLQDLVKYVTANKPHVLILIGPFLDTSQETVCDITMTEVYSNFFETLLESVMSPLEGLNIDVILVPSSKDAHHHIVYPTPPYKLKKIYPNLHCFSDPCLIDINGLTIGATSADVLLHLSKQEFCNVQGGDRISRLASHLLCQQSFYPLYPPDEDVCLDYELMQQHGMINIIPNLLILPSNLRYFIKYVNGCVVINPERITKGYVGGTFSRIEIFPTTSNTLLSDSIVAQIVRCSEFDTSADSESHGFLHPYHHYHYHHYEADPQNRSDYKITLPFLVTLMCLSSLMCLILLGALKGLIGICCWAPVGMWSLGALIDLPRPLESYQELELVHYPVVYDQTGWPVHPQTGKRSVRALSKYI</sequence>
<evidence type="ECO:0000256" key="3">
    <source>
        <dbReference type="ARBA" id="ARBA00018596"/>
    </source>
</evidence>
<dbReference type="EMBL" id="JARPUR010000001">
    <property type="protein sequence ID" value="KAK4884799.1"/>
    <property type="molecule type" value="Genomic_DNA"/>
</dbReference>
<keyword evidence="7" id="KW-0812">Transmembrane</keyword>
<feature type="compositionally biased region" description="Low complexity" evidence="6">
    <location>
        <begin position="132"/>
        <end position="146"/>
    </location>
</feature>
<dbReference type="Pfam" id="PF08418">
    <property type="entry name" value="Pol_alpha_B_N"/>
    <property type="match status" value="1"/>
</dbReference>
<dbReference type="Gene3D" id="1.10.8.530">
    <property type="entry name" value="DNA polymerase alpha-primase, subunit B, N-terminal domain"/>
    <property type="match status" value="1"/>
</dbReference>
<feature type="region of interest" description="Disordered" evidence="6">
    <location>
        <begin position="101"/>
        <end position="154"/>
    </location>
</feature>
<evidence type="ECO:0000256" key="1">
    <source>
        <dbReference type="ARBA" id="ARBA00004123"/>
    </source>
</evidence>